<feature type="region of interest" description="Disordered" evidence="1">
    <location>
        <begin position="106"/>
        <end position="130"/>
    </location>
</feature>
<name>A0A4Y7S776_COPMI</name>
<evidence type="ECO:0000256" key="1">
    <source>
        <dbReference type="SAM" id="MobiDB-lite"/>
    </source>
</evidence>
<gene>
    <name evidence="2" type="ORF">FA13DRAFT_1781979</name>
</gene>
<organism evidence="2 3">
    <name type="scientific">Coprinellus micaceus</name>
    <name type="common">Glistening ink-cap mushroom</name>
    <name type="synonym">Coprinus micaceus</name>
    <dbReference type="NCBI Taxonomy" id="71717"/>
    <lineage>
        <taxon>Eukaryota</taxon>
        <taxon>Fungi</taxon>
        <taxon>Dikarya</taxon>
        <taxon>Basidiomycota</taxon>
        <taxon>Agaricomycotina</taxon>
        <taxon>Agaricomycetes</taxon>
        <taxon>Agaricomycetidae</taxon>
        <taxon>Agaricales</taxon>
        <taxon>Agaricineae</taxon>
        <taxon>Psathyrellaceae</taxon>
        <taxon>Coprinellus</taxon>
    </lineage>
</organism>
<evidence type="ECO:0000313" key="3">
    <source>
        <dbReference type="Proteomes" id="UP000298030"/>
    </source>
</evidence>
<reference evidence="2 3" key="1">
    <citation type="journal article" date="2019" name="Nat. Ecol. Evol.">
        <title>Megaphylogeny resolves global patterns of mushroom evolution.</title>
        <authorList>
            <person name="Varga T."/>
            <person name="Krizsan K."/>
            <person name="Foldi C."/>
            <person name="Dima B."/>
            <person name="Sanchez-Garcia M."/>
            <person name="Sanchez-Ramirez S."/>
            <person name="Szollosi G.J."/>
            <person name="Szarkandi J.G."/>
            <person name="Papp V."/>
            <person name="Albert L."/>
            <person name="Andreopoulos W."/>
            <person name="Angelini C."/>
            <person name="Antonin V."/>
            <person name="Barry K.W."/>
            <person name="Bougher N.L."/>
            <person name="Buchanan P."/>
            <person name="Buyck B."/>
            <person name="Bense V."/>
            <person name="Catcheside P."/>
            <person name="Chovatia M."/>
            <person name="Cooper J."/>
            <person name="Damon W."/>
            <person name="Desjardin D."/>
            <person name="Finy P."/>
            <person name="Geml J."/>
            <person name="Haridas S."/>
            <person name="Hughes K."/>
            <person name="Justo A."/>
            <person name="Karasinski D."/>
            <person name="Kautmanova I."/>
            <person name="Kiss B."/>
            <person name="Kocsube S."/>
            <person name="Kotiranta H."/>
            <person name="LaButti K.M."/>
            <person name="Lechner B.E."/>
            <person name="Liimatainen K."/>
            <person name="Lipzen A."/>
            <person name="Lukacs Z."/>
            <person name="Mihaltcheva S."/>
            <person name="Morgado L.N."/>
            <person name="Niskanen T."/>
            <person name="Noordeloos M.E."/>
            <person name="Ohm R.A."/>
            <person name="Ortiz-Santana B."/>
            <person name="Ovrebo C."/>
            <person name="Racz N."/>
            <person name="Riley R."/>
            <person name="Savchenko A."/>
            <person name="Shiryaev A."/>
            <person name="Soop K."/>
            <person name="Spirin V."/>
            <person name="Szebenyi C."/>
            <person name="Tomsovsky M."/>
            <person name="Tulloss R.E."/>
            <person name="Uehling J."/>
            <person name="Grigoriev I.V."/>
            <person name="Vagvolgyi C."/>
            <person name="Papp T."/>
            <person name="Martin F.M."/>
            <person name="Miettinen O."/>
            <person name="Hibbett D.S."/>
            <person name="Nagy L.G."/>
        </authorList>
    </citation>
    <scope>NUCLEOTIDE SEQUENCE [LARGE SCALE GENOMIC DNA]</scope>
    <source>
        <strain evidence="2 3">FP101781</strain>
    </source>
</reference>
<dbReference type="EMBL" id="QPFP01000312">
    <property type="protein sequence ID" value="TEB17131.1"/>
    <property type="molecule type" value="Genomic_DNA"/>
</dbReference>
<accession>A0A4Y7S776</accession>
<feature type="compositionally biased region" description="Polar residues" evidence="1">
    <location>
        <begin position="120"/>
        <end position="130"/>
    </location>
</feature>
<feature type="region of interest" description="Disordered" evidence="1">
    <location>
        <begin position="217"/>
        <end position="238"/>
    </location>
</feature>
<dbReference type="Proteomes" id="UP000298030">
    <property type="component" value="Unassembled WGS sequence"/>
</dbReference>
<keyword evidence="3" id="KW-1185">Reference proteome</keyword>
<evidence type="ECO:0000313" key="2">
    <source>
        <dbReference type="EMBL" id="TEB17131.1"/>
    </source>
</evidence>
<comment type="caution">
    <text evidence="2">The sequence shown here is derived from an EMBL/GenBank/DDBJ whole genome shotgun (WGS) entry which is preliminary data.</text>
</comment>
<protein>
    <submittedName>
        <fullName evidence="2">Uncharacterized protein</fullName>
    </submittedName>
</protein>
<proteinExistence type="predicted"/>
<dbReference type="AlphaFoldDB" id="A0A4Y7S776"/>
<sequence length="238" mass="26295">MHWAHPTPLLFEPLRRRKELWGAGFMSFERSPRAPQLYLVVEAMDSCSRRRSHLWLIADGMWIASVSTANPNCDQGVRILRCRSNSIPWAEAEGFFLSGEGHKAPTVRLPQGSGIERQHGSSPSQDTTTKLKTWPSSLAEKGALDPTSNPSFHLPLSISPGLHPSPPLLSGLALLLSSRHYTDSADLAPPAELVSPQSPHHHLLPTFPTPQLLVERRPNNQHVNDGEVDGSFRSCTEE</sequence>